<keyword evidence="2" id="KW-1185">Reference proteome</keyword>
<keyword evidence="1" id="KW-1133">Transmembrane helix</keyword>
<feature type="transmembrane region" description="Helical" evidence="1">
    <location>
        <begin position="14"/>
        <end position="31"/>
    </location>
</feature>
<name>A0A8B7N9D6_HYAAZ</name>
<evidence type="ECO:0000313" key="2">
    <source>
        <dbReference type="Proteomes" id="UP000694843"/>
    </source>
</evidence>
<dbReference type="Proteomes" id="UP000694843">
    <property type="component" value="Unplaced"/>
</dbReference>
<gene>
    <name evidence="3" type="primary">LOC108667442</name>
</gene>
<keyword evidence="1" id="KW-0812">Transmembrane</keyword>
<dbReference type="RefSeq" id="XP_018009954.1">
    <property type="nucleotide sequence ID" value="XM_018154465.2"/>
</dbReference>
<accession>A0A8B7N9D6</accession>
<dbReference type="KEGG" id="hazt:108667442"/>
<evidence type="ECO:0000313" key="3">
    <source>
        <dbReference type="RefSeq" id="XP_018009954.1"/>
    </source>
</evidence>
<organism evidence="2 3">
    <name type="scientific">Hyalella azteca</name>
    <name type="common">Amphipod</name>
    <dbReference type="NCBI Taxonomy" id="294128"/>
    <lineage>
        <taxon>Eukaryota</taxon>
        <taxon>Metazoa</taxon>
        <taxon>Ecdysozoa</taxon>
        <taxon>Arthropoda</taxon>
        <taxon>Crustacea</taxon>
        <taxon>Multicrustacea</taxon>
        <taxon>Malacostraca</taxon>
        <taxon>Eumalacostraca</taxon>
        <taxon>Peracarida</taxon>
        <taxon>Amphipoda</taxon>
        <taxon>Senticaudata</taxon>
        <taxon>Talitrida</taxon>
        <taxon>Talitroidea</taxon>
        <taxon>Hyalellidae</taxon>
        <taxon>Hyalella</taxon>
    </lineage>
</organism>
<evidence type="ECO:0000256" key="1">
    <source>
        <dbReference type="SAM" id="Phobius"/>
    </source>
</evidence>
<sequence length="514" mass="57613">MAFLESLHKFLTRLITWVAIALLVVQVFILLKDSYINKHVVNSEASPVPIKEVLRNSRDSEDMNSSLIIAFKNDTQIIKFFNHGAENASHYADRSGNLIAPVKENSNELFITRKKDHSVKYFHNTNKSKIDVSILNSVNKSEVRGHVSISEDNLVTESKLVYEMPEIPGKIYEQTNVSTARSGENFTNSGNDLFNKFLTKFKVDVDGTPEGKVKQNKITSNGSEQFIVDYSSPGVQLNPSIVTMRNERDRGSTTKNTHMTDGLNEERPVLTPMSAITEMKSSYNIKFINSSAFSNESEEVFHTSTTNTVILENLTTNINLNLETTSNKNFPSVMDLNDLSRADVRVERIEASPIKSGTFKQINNNTFAEKSEAKARTAINAATHDVYQLDAYPDHQADLVAAEDSTRTVKVSDMKIVSGDVKGASFSAYTTTNLKTFIVQKTFMNFHSQYGDRSSSIPDNLLNTTWCTSDSDCHLYNYDQTPADSSIVFPPVCERTKDNFESKTVLTHFSQAYK</sequence>
<proteinExistence type="predicted"/>
<reference evidence="3" key="1">
    <citation type="submission" date="2025-08" db="UniProtKB">
        <authorList>
            <consortium name="RefSeq"/>
        </authorList>
    </citation>
    <scope>IDENTIFICATION</scope>
    <source>
        <tissue evidence="3">Whole organism</tissue>
    </source>
</reference>
<dbReference type="GeneID" id="108667442"/>
<protein>
    <submittedName>
        <fullName evidence="3">Uncharacterized protein LOC108667442</fullName>
    </submittedName>
</protein>
<dbReference type="AlphaFoldDB" id="A0A8B7N9D6"/>
<keyword evidence="1" id="KW-0472">Membrane</keyword>